<proteinExistence type="predicted"/>
<sequence>MGISKKLCPMGNGESEKWVFSGFSLRIPAKQVSTRVTEKRGCCELMTTEEDFPTTPTAAESRIPRRLACPPPPKKRKTKSLRCYGVREYFNPPDLESIFT</sequence>
<dbReference type="Proteomes" id="UP000015453">
    <property type="component" value="Unassembled WGS sequence"/>
</dbReference>
<dbReference type="PANTHER" id="PTHR33142">
    <property type="entry name" value="CYCLIN-DEPENDENT PROTEIN KINASE INHIBITOR SMR13"/>
    <property type="match status" value="1"/>
</dbReference>
<keyword evidence="1" id="KW-0649">Protein kinase inhibitor</keyword>
<name>S8E546_9LAMI</name>
<dbReference type="OrthoDB" id="1302889at2759"/>
<evidence type="ECO:0000256" key="1">
    <source>
        <dbReference type="ARBA" id="ARBA00023013"/>
    </source>
</evidence>
<feature type="region of interest" description="Disordered" evidence="3">
    <location>
        <begin position="53"/>
        <end position="78"/>
    </location>
</feature>
<dbReference type="AlphaFoldDB" id="S8E546"/>
<evidence type="ECO:0000256" key="2">
    <source>
        <dbReference type="ARBA" id="ARBA00023306"/>
    </source>
</evidence>
<evidence type="ECO:0000313" key="4">
    <source>
        <dbReference type="EMBL" id="EPS67467.1"/>
    </source>
</evidence>
<comment type="caution">
    <text evidence="4">The sequence shown here is derived from an EMBL/GenBank/DDBJ whole genome shotgun (WGS) entry which is preliminary data.</text>
</comment>
<accession>S8E546</accession>
<keyword evidence="5" id="KW-1185">Reference proteome</keyword>
<evidence type="ECO:0000256" key="3">
    <source>
        <dbReference type="SAM" id="MobiDB-lite"/>
    </source>
</evidence>
<keyword evidence="2" id="KW-0131">Cell cycle</keyword>
<dbReference type="PANTHER" id="PTHR33142:SF48">
    <property type="entry name" value="CYCLIN-DEPENDENT PROTEIN KINASE INHIBITOR SMR15"/>
    <property type="match status" value="1"/>
</dbReference>
<dbReference type="InterPro" id="IPR040389">
    <property type="entry name" value="SMR"/>
</dbReference>
<organism evidence="4 5">
    <name type="scientific">Genlisea aurea</name>
    <dbReference type="NCBI Taxonomy" id="192259"/>
    <lineage>
        <taxon>Eukaryota</taxon>
        <taxon>Viridiplantae</taxon>
        <taxon>Streptophyta</taxon>
        <taxon>Embryophyta</taxon>
        <taxon>Tracheophyta</taxon>
        <taxon>Spermatophyta</taxon>
        <taxon>Magnoliopsida</taxon>
        <taxon>eudicotyledons</taxon>
        <taxon>Gunneridae</taxon>
        <taxon>Pentapetalae</taxon>
        <taxon>asterids</taxon>
        <taxon>lamiids</taxon>
        <taxon>Lamiales</taxon>
        <taxon>Lentibulariaceae</taxon>
        <taxon>Genlisea</taxon>
    </lineage>
</organism>
<dbReference type="GO" id="GO:0004860">
    <property type="term" value="F:protein kinase inhibitor activity"/>
    <property type="evidence" value="ECO:0007669"/>
    <property type="project" value="UniProtKB-KW"/>
</dbReference>
<reference evidence="4 5" key="1">
    <citation type="journal article" date="2013" name="BMC Genomics">
        <title>The miniature genome of a carnivorous plant Genlisea aurea contains a low number of genes and short non-coding sequences.</title>
        <authorList>
            <person name="Leushkin E.V."/>
            <person name="Sutormin R.A."/>
            <person name="Nabieva E.R."/>
            <person name="Penin A.A."/>
            <person name="Kondrashov A.S."/>
            <person name="Logacheva M.D."/>
        </authorList>
    </citation>
    <scope>NUCLEOTIDE SEQUENCE [LARGE SCALE GENOMIC DNA]</scope>
</reference>
<gene>
    <name evidence="4" type="ORF">M569_07309</name>
</gene>
<dbReference type="GO" id="GO:0032875">
    <property type="term" value="P:regulation of DNA endoreduplication"/>
    <property type="evidence" value="ECO:0007669"/>
    <property type="project" value="InterPro"/>
</dbReference>
<evidence type="ECO:0000313" key="5">
    <source>
        <dbReference type="Proteomes" id="UP000015453"/>
    </source>
</evidence>
<dbReference type="EMBL" id="AUSU01003101">
    <property type="protein sequence ID" value="EPS67467.1"/>
    <property type="molecule type" value="Genomic_DNA"/>
</dbReference>
<protein>
    <submittedName>
        <fullName evidence="4">Uncharacterized protein</fullName>
    </submittedName>
</protein>